<dbReference type="InterPro" id="IPR054552">
    <property type="entry name" value="SPT2_N"/>
</dbReference>
<evidence type="ECO:0000256" key="1">
    <source>
        <dbReference type="SAM" id="Coils"/>
    </source>
</evidence>
<dbReference type="InParanoid" id="H2Z570"/>
<name>H2Z570_CIOSA</name>
<dbReference type="STRING" id="51511.ENSCSAVP00000012732"/>
<sequence>MDLNEVISLAKKNRKEANNQKKIGYSTEPKGAKKLQRNVDPSAVQAFLRKKKNEQMKQLEEAMKKKESLQKLRVEVKHTKKANAMAKRTKDNLQVYKGEDYLGLHKEVKRKEEYPLSDEDEMRHKAFMDKLYQKTNRNGFERGSGSRHDSSLPPSEEEKRKRRKQEKNRERARMAAAGLDFNSLLNLAGKQKKAESDEESDESSISTG</sequence>
<keyword evidence="1" id="KW-0175">Coiled coil</keyword>
<reference evidence="5" key="1">
    <citation type="submission" date="2003-08" db="EMBL/GenBank/DDBJ databases">
        <authorList>
            <person name="Birren B."/>
            <person name="Nusbaum C."/>
            <person name="Abebe A."/>
            <person name="Abouelleil A."/>
            <person name="Adekoya E."/>
            <person name="Ait-zahra M."/>
            <person name="Allen N."/>
            <person name="Allen T."/>
            <person name="An P."/>
            <person name="Anderson M."/>
            <person name="Anderson S."/>
            <person name="Arachchi H."/>
            <person name="Armbruster J."/>
            <person name="Bachantsang P."/>
            <person name="Baldwin J."/>
            <person name="Barry A."/>
            <person name="Bayul T."/>
            <person name="Blitshsteyn B."/>
            <person name="Bloom T."/>
            <person name="Blye J."/>
            <person name="Boguslavskiy L."/>
            <person name="Borowsky M."/>
            <person name="Boukhgalter B."/>
            <person name="Brunache A."/>
            <person name="Butler J."/>
            <person name="Calixte N."/>
            <person name="Calvo S."/>
            <person name="Camarata J."/>
            <person name="Campo K."/>
            <person name="Chang J."/>
            <person name="Cheshatsang Y."/>
            <person name="Citroen M."/>
            <person name="Collymore A."/>
            <person name="Considine T."/>
            <person name="Cook A."/>
            <person name="Cooke P."/>
            <person name="Corum B."/>
            <person name="Cuomo C."/>
            <person name="David R."/>
            <person name="Dawoe T."/>
            <person name="Degray S."/>
            <person name="Dodge S."/>
            <person name="Dooley K."/>
            <person name="Dorje P."/>
            <person name="Dorjee K."/>
            <person name="Dorris L."/>
            <person name="Duffey N."/>
            <person name="Dupes A."/>
            <person name="Elkins T."/>
            <person name="Engels R."/>
            <person name="Erickson J."/>
            <person name="Farina A."/>
            <person name="Faro S."/>
            <person name="Ferreira P."/>
            <person name="Fischer H."/>
            <person name="Fitzgerald M."/>
            <person name="Foley K."/>
            <person name="Gage D."/>
            <person name="Galagan J."/>
            <person name="Gearin G."/>
            <person name="Gnerre S."/>
            <person name="Gnirke A."/>
            <person name="Goyette A."/>
            <person name="Graham J."/>
            <person name="Grandbois E."/>
            <person name="Gyaltsen K."/>
            <person name="Hafez N."/>
            <person name="Hagopian D."/>
            <person name="Hagos B."/>
            <person name="Hall J."/>
            <person name="Hatcher B."/>
            <person name="Heller A."/>
            <person name="Higgins H."/>
            <person name="Honan T."/>
            <person name="Horn A."/>
            <person name="Houde N."/>
            <person name="Hughes L."/>
            <person name="Hulme W."/>
            <person name="Husby E."/>
            <person name="Iliev I."/>
            <person name="Jaffe D."/>
            <person name="Jones C."/>
            <person name="Kamal M."/>
            <person name="Kamat A."/>
            <person name="Kamvysselis M."/>
            <person name="Karlsson E."/>
            <person name="Kells C."/>
            <person name="Kieu A."/>
            <person name="Kisner P."/>
            <person name="Kodira C."/>
            <person name="Kulbokas E."/>
            <person name="Labutti K."/>
            <person name="Lama D."/>
            <person name="Landers T."/>
            <person name="Leger J."/>
            <person name="Levine S."/>
            <person name="Lewis D."/>
            <person name="Lewis T."/>
            <person name="Lindblad-toh K."/>
            <person name="Liu X."/>
            <person name="Lokyitsang T."/>
            <person name="Lokyitsang Y."/>
            <person name="Lucien O."/>
            <person name="Lui A."/>
            <person name="Ma L.J."/>
            <person name="Mabbitt R."/>
            <person name="Macdonald J."/>
            <person name="Maclean C."/>
            <person name="Major J."/>
            <person name="Manning J."/>
            <person name="Marabella R."/>
            <person name="Maru K."/>
            <person name="Matthews C."/>
            <person name="Mauceli E."/>
            <person name="Mccarthy M."/>
            <person name="Mcdonough S."/>
            <person name="Mcghee T."/>
            <person name="Meldrim J."/>
            <person name="Meneus L."/>
            <person name="Mesirov J."/>
            <person name="Mihalev A."/>
            <person name="Mihova T."/>
            <person name="Mikkelsen T."/>
            <person name="Mlenga V."/>
            <person name="Moru K."/>
            <person name="Mozes J."/>
            <person name="Mulrain L."/>
            <person name="Munson G."/>
            <person name="Naylor J."/>
            <person name="Newes C."/>
            <person name="Nguyen C."/>
            <person name="Nguyen N."/>
            <person name="Nguyen T."/>
            <person name="Nicol R."/>
            <person name="Nielsen C."/>
            <person name="Nizzari M."/>
            <person name="Norbu C."/>
            <person name="Norbu N."/>
            <person name="O'donnell P."/>
            <person name="Okoawo O."/>
            <person name="O'leary S."/>
            <person name="Omotosho B."/>
            <person name="O'neill K."/>
            <person name="Osman S."/>
            <person name="Parker S."/>
            <person name="Perrin D."/>
            <person name="Phunkhang P."/>
            <person name="Piqani B."/>
            <person name="Purcell S."/>
            <person name="Rachupka T."/>
            <person name="Ramasamy U."/>
            <person name="Rameau R."/>
            <person name="Ray V."/>
            <person name="Raymond C."/>
            <person name="Retta R."/>
            <person name="Richardson S."/>
            <person name="Rise C."/>
            <person name="Rodriguez J."/>
            <person name="Rogers J."/>
            <person name="Rogov P."/>
            <person name="Rutman M."/>
            <person name="Schupbach R."/>
            <person name="Seaman C."/>
            <person name="Settipalli S."/>
            <person name="Sharpe T."/>
            <person name="Sheridan J."/>
            <person name="Sherpa N."/>
            <person name="Shi J."/>
            <person name="Smirnov S."/>
            <person name="Smith C."/>
            <person name="Sougnez C."/>
            <person name="Spencer B."/>
            <person name="Stalker J."/>
            <person name="Stange-thomann N."/>
            <person name="Stavropoulos S."/>
            <person name="Stetson K."/>
            <person name="Stone C."/>
            <person name="Stone S."/>
            <person name="Stubbs M."/>
            <person name="Talamas J."/>
            <person name="Tchuinga P."/>
            <person name="Tenzing P."/>
            <person name="Tesfaye S."/>
            <person name="Theodore J."/>
            <person name="Thoulutsang Y."/>
            <person name="Topham K."/>
            <person name="Towey S."/>
            <person name="Tsamla T."/>
            <person name="Tsomo N."/>
            <person name="Vallee D."/>
            <person name="Vassiliev H."/>
            <person name="Venkataraman V."/>
            <person name="Vinson J."/>
            <person name="Vo A."/>
            <person name="Wade C."/>
            <person name="Wang S."/>
            <person name="Wangchuk T."/>
            <person name="Wangdi T."/>
            <person name="Whittaker C."/>
            <person name="Wilkinson J."/>
            <person name="Wu Y."/>
            <person name="Wyman D."/>
            <person name="Yadav S."/>
            <person name="Yang S."/>
            <person name="Yang X."/>
            <person name="Yeager S."/>
            <person name="Yee E."/>
            <person name="Young G."/>
            <person name="Zainoun J."/>
            <person name="Zembeck L."/>
            <person name="Zimmer A."/>
            <person name="Zody M."/>
            <person name="Lander E."/>
        </authorList>
    </citation>
    <scope>NUCLEOTIDE SEQUENCE [LARGE SCALE GENOMIC DNA]</scope>
</reference>
<feature type="region of interest" description="Disordered" evidence="2">
    <location>
        <begin position="113"/>
        <end position="208"/>
    </location>
</feature>
<proteinExistence type="predicted"/>
<reference evidence="4" key="2">
    <citation type="submission" date="2025-08" db="UniProtKB">
        <authorList>
            <consortium name="Ensembl"/>
        </authorList>
    </citation>
    <scope>IDENTIFICATION</scope>
</reference>
<dbReference type="GeneTree" id="ENSGT00940000164956"/>
<keyword evidence="5" id="KW-1185">Reference proteome</keyword>
<organism evidence="4 5">
    <name type="scientific">Ciona savignyi</name>
    <name type="common">Pacific transparent sea squirt</name>
    <dbReference type="NCBI Taxonomy" id="51511"/>
    <lineage>
        <taxon>Eukaryota</taxon>
        <taxon>Metazoa</taxon>
        <taxon>Chordata</taxon>
        <taxon>Tunicata</taxon>
        <taxon>Ascidiacea</taxon>
        <taxon>Phlebobranchia</taxon>
        <taxon>Cionidae</taxon>
        <taxon>Ciona</taxon>
    </lineage>
</organism>
<feature type="compositionally biased region" description="Basic and acidic residues" evidence="2">
    <location>
        <begin position="121"/>
        <end position="132"/>
    </location>
</feature>
<evidence type="ECO:0000313" key="4">
    <source>
        <dbReference type="Ensembl" id="ENSCSAVP00000012732.1"/>
    </source>
</evidence>
<feature type="domain" description="SPT2 homolog N-terminal" evidence="3">
    <location>
        <begin position="1"/>
        <end position="90"/>
    </location>
</feature>
<accession>H2Z570</accession>
<feature type="region of interest" description="Disordered" evidence="2">
    <location>
        <begin position="11"/>
        <end position="39"/>
    </location>
</feature>
<evidence type="ECO:0000256" key="2">
    <source>
        <dbReference type="SAM" id="MobiDB-lite"/>
    </source>
</evidence>
<reference evidence="4" key="3">
    <citation type="submission" date="2025-09" db="UniProtKB">
        <authorList>
            <consortium name="Ensembl"/>
        </authorList>
    </citation>
    <scope>IDENTIFICATION</scope>
</reference>
<dbReference type="Proteomes" id="UP000007875">
    <property type="component" value="Unassembled WGS sequence"/>
</dbReference>
<dbReference type="AlphaFoldDB" id="H2Z570"/>
<protein>
    <recommendedName>
        <fullName evidence="3">SPT2 homolog N-terminal domain-containing protein</fullName>
    </recommendedName>
</protein>
<dbReference type="Ensembl" id="ENSCSAVT00000012881.1">
    <property type="protein sequence ID" value="ENSCSAVP00000012732.1"/>
    <property type="gene ID" value="ENSCSAVG00000007474.1"/>
</dbReference>
<dbReference type="HOGENOM" id="CLU_1323501_0_0_1"/>
<dbReference type="Pfam" id="PF22878">
    <property type="entry name" value="SPT2_N"/>
    <property type="match status" value="1"/>
</dbReference>
<evidence type="ECO:0000259" key="3">
    <source>
        <dbReference type="Pfam" id="PF22878"/>
    </source>
</evidence>
<evidence type="ECO:0000313" key="5">
    <source>
        <dbReference type="Proteomes" id="UP000007875"/>
    </source>
</evidence>
<feature type="coiled-coil region" evidence="1">
    <location>
        <begin position="45"/>
        <end position="79"/>
    </location>
</feature>